<proteinExistence type="predicted"/>
<dbReference type="EMBL" id="JASCZI010060481">
    <property type="protein sequence ID" value="MED6132607.1"/>
    <property type="molecule type" value="Genomic_DNA"/>
</dbReference>
<keyword evidence="3" id="KW-1185">Reference proteome</keyword>
<protein>
    <submittedName>
        <fullName evidence="2">Uncharacterized protein</fullName>
    </submittedName>
</protein>
<comment type="caution">
    <text evidence="2">The sequence shown here is derived from an EMBL/GenBank/DDBJ whole genome shotgun (WGS) entry which is preliminary data.</text>
</comment>
<name>A0ABU6S8D2_9FABA</name>
<feature type="region of interest" description="Disordered" evidence="1">
    <location>
        <begin position="105"/>
        <end position="153"/>
    </location>
</feature>
<dbReference type="Proteomes" id="UP001341840">
    <property type="component" value="Unassembled WGS sequence"/>
</dbReference>
<reference evidence="2 3" key="1">
    <citation type="journal article" date="2023" name="Plants (Basel)">
        <title>Bridging the Gap: Combining Genomics and Transcriptomics Approaches to Understand Stylosanthes scabra, an Orphan Legume from the Brazilian Caatinga.</title>
        <authorList>
            <person name="Ferreira-Neto J.R.C."/>
            <person name="da Silva M.D."/>
            <person name="Binneck E."/>
            <person name="de Melo N.F."/>
            <person name="da Silva R.H."/>
            <person name="de Melo A.L.T.M."/>
            <person name="Pandolfi V."/>
            <person name="Bustamante F.O."/>
            <person name="Brasileiro-Vidal A.C."/>
            <person name="Benko-Iseppon A.M."/>
        </authorList>
    </citation>
    <scope>NUCLEOTIDE SEQUENCE [LARGE SCALE GENOMIC DNA]</scope>
    <source>
        <tissue evidence="2">Leaves</tissue>
    </source>
</reference>
<feature type="compositionally biased region" description="Polar residues" evidence="1">
    <location>
        <begin position="123"/>
        <end position="153"/>
    </location>
</feature>
<evidence type="ECO:0000313" key="3">
    <source>
        <dbReference type="Proteomes" id="UP001341840"/>
    </source>
</evidence>
<gene>
    <name evidence="2" type="ORF">PIB30_020617</name>
</gene>
<organism evidence="2 3">
    <name type="scientific">Stylosanthes scabra</name>
    <dbReference type="NCBI Taxonomy" id="79078"/>
    <lineage>
        <taxon>Eukaryota</taxon>
        <taxon>Viridiplantae</taxon>
        <taxon>Streptophyta</taxon>
        <taxon>Embryophyta</taxon>
        <taxon>Tracheophyta</taxon>
        <taxon>Spermatophyta</taxon>
        <taxon>Magnoliopsida</taxon>
        <taxon>eudicotyledons</taxon>
        <taxon>Gunneridae</taxon>
        <taxon>Pentapetalae</taxon>
        <taxon>rosids</taxon>
        <taxon>fabids</taxon>
        <taxon>Fabales</taxon>
        <taxon>Fabaceae</taxon>
        <taxon>Papilionoideae</taxon>
        <taxon>50 kb inversion clade</taxon>
        <taxon>dalbergioids sensu lato</taxon>
        <taxon>Dalbergieae</taxon>
        <taxon>Pterocarpus clade</taxon>
        <taxon>Stylosanthes</taxon>
    </lineage>
</organism>
<sequence length="188" mass="19950">MAATASPNKETVLVSTDDEVLETPNTKLIVSSESVSTNSSDCGPLQRAAGKSGPMPATFVAGSSRSKRLHLRTITREPMAFMKNPGCGEVPSPVVGSNFVAATPSRLRSAPAKDKGPPEAPSITRTSENGTFNFKRSNKKGTPSSRCKTYESVSTGKRKLFPLNKGPPGIPPPDRSYITSSSNLVFYC</sequence>
<evidence type="ECO:0000256" key="1">
    <source>
        <dbReference type="SAM" id="MobiDB-lite"/>
    </source>
</evidence>
<accession>A0ABU6S8D2</accession>
<feature type="compositionally biased region" description="Low complexity" evidence="1">
    <location>
        <begin position="31"/>
        <end position="40"/>
    </location>
</feature>
<feature type="region of interest" description="Disordered" evidence="1">
    <location>
        <begin position="31"/>
        <end position="65"/>
    </location>
</feature>
<evidence type="ECO:0000313" key="2">
    <source>
        <dbReference type="EMBL" id="MED6132607.1"/>
    </source>
</evidence>